<accession>A0A3D9CCP2</accession>
<sequence length="88" mass="9701">MEVFNKALGEKISSGEINVRTPCALAATILFSGFESPLTLTNPLTSNVFVGDVVLIPTWALAKLHKASADKKKVFVFMVLFKYVKIFH</sequence>
<evidence type="ECO:0000313" key="2">
    <source>
        <dbReference type="Proteomes" id="UP000256686"/>
    </source>
</evidence>
<dbReference type="Proteomes" id="UP000256686">
    <property type="component" value="Unassembled WGS sequence"/>
</dbReference>
<organism evidence="1 2">
    <name type="scientific">Chryseobacterium pennae</name>
    <dbReference type="NCBI Taxonomy" id="2258962"/>
    <lineage>
        <taxon>Bacteria</taxon>
        <taxon>Pseudomonadati</taxon>
        <taxon>Bacteroidota</taxon>
        <taxon>Flavobacteriia</taxon>
        <taxon>Flavobacteriales</taxon>
        <taxon>Weeksellaceae</taxon>
        <taxon>Chryseobacterium group</taxon>
        <taxon>Chryseobacterium</taxon>
    </lineage>
</organism>
<gene>
    <name evidence="1" type="ORF">DRF65_02850</name>
</gene>
<evidence type="ECO:0000313" key="1">
    <source>
        <dbReference type="EMBL" id="REC63670.1"/>
    </source>
</evidence>
<proteinExistence type="predicted"/>
<dbReference type="EMBL" id="QNVT01000002">
    <property type="protein sequence ID" value="REC63670.1"/>
    <property type="molecule type" value="Genomic_DNA"/>
</dbReference>
<name>A0A3D9CCP2_9FLAO</name>
<keyword evidence="2" id="KW-1185">Reference proteome</keyword>
<reference evidence="2" key="1">
    <citation type="submission" date="2018-06" db="EMBL/GenBank/DDBJ databases">
        <authorList>
            <person name="Lum Nde A."/>
            <person name="Hugo C."/>
        </authorList>
    </citation>
    <scope>NUCLEOTIDE SEQUENCE [LARGE SCALE GENOMIC DNA]</scope>
    <source>
        <strain evidence="2">1_F178</strain>
    </source>
</reference>
<protein>
    <submittedName>
        <fullName evidence="1">Uncharacterized protein</fullName>
    </submittedName>
</protein>
<comment type="caution">
    <text evidence="1">The sequence shown here is derived from an EMBL/GenBank/DDBJ whole genome shotgun (WGS) entry which is preliminary data.</text>
</comment>
<dbReference type="AlphaFoldDB" id="A0A3D9CCP2"/>